<comment type="subcellular location">
    <subcellularLocation>
        <location evidence="1">Cell inner membrane</location>
    </subcellularLocation>
</comment>
<evidence type="ECO:0000256" key="3">
    <source>
        <dbReference type="ARBA" id="ARBA00022519"/>
    </source>
</evidence>
<keyword evidence="5 7" id="KW-0472">Membrane</keyword>
<dbReference type="RefSeq" id="WP_296938620.1">
    <property type="nucleotide sequence ID" value="NZ_LT599032.1"/>
</dbReference>
<keyword evidence="4" id="KW-0808">Transferase</keyword>
<dbReference type="EMBL" id="FLUM01000001">
    <property type="protein sequence ID" value="SBV92910.1"/>
    <property type="molecule type" value="Genomic_DNA"/>
</dbReference>
<keyword evidence="6" id="KW-0012">Acyltransferase</keyword>
<evidence type="ECO:0000256" key="2">
    <source>
        <dbReference type="ARBA" id="ARBA00022475"/>
    </source>
</evidence>
<dbReference type="InterPro" id="IPR004960">
    <property type="entry name" value="LipA_acyltrans"/>
</dbReference>
<evidence type="ECO:0000256" key="4">
    <source>
        <dbReference type="ARBA" id="ARBA00022679"/>
    </source>
</evidence>
<keyword evidence="7" id="KW-0812">Transmembrane</keyword>
<protein>
    <recommendedName>
        <fullName evidence="9">Lipid A biosynthesis acyltransferase</fullName>
    </recommendedName>
</protein>
<reference evidence="8" key="1">
    <citation type="submission" date="2016-04" db="EMBL/GenBank/DDBJ databases">
        <authorList>
            <person name="Evans L.H."/>
            <person name="Alamgir A."/>
            <person name="Owens N."/>
            <person name="Weber N.D."/>
            <person name="Virtaneva K."/>
            <person name="Barbian K."/>
            <person name="Babar A."/>
            <person name="Rosenke K."/>
        </authorList>
    </citation>
    <scope>NUCLEOTIDE SEQUENCE</scope>
    <source>
        <strain evidence="8">86-1</strain>
    </source>
</reference>
<dbReference type="GO" id="GO:0005886">
    <property type="term" value="C:plasma membrane"/>
    <property type="evidence" value="ECO:0007669"/>
    <property type="project" value="UniProtKB-SubCell"/>
</dbReference>
<name>A0A212J0F4_9BACT</name>
<gene>
    <name evidence="8" type="ORF">KL86DYS1_10729</name>
</gene>
<dbReference type="Pfam" id="PF03279">
    <property type="entry name" value="Lip_A_acyltrans"/>
    <property type="match status" value="1"/>
</dbReference>
<evidence type="ECO:0000313" key="8">
    <source>
        <dbReference type="EMBL" id="SBV92910.1"/>
    </source>
</evidence>
<proteinExistence type="predicted"/>
<keyword evidence="7" id="KW-1133">Transmembrane helix</keyword>
<dbReference type="AlphaFoldDB" id="A0A212J0F4"/>
<feature type="transmembrane region" description="Helical" evidence="7">
    <location>
        <begin position="12"/>
        <end position="31"/>
    </location>
</feature>
<accession>A0A212J0F4</accession>
<evidence type="ECO:0000256" key="1">
    <source>
        <dbReference type="ARBA" id="ARBA00004533"/>
    </source>
</evidence>
<organism evidence="8">
    <name type="scientific">uncultured Dysgonomonas sp</name>
    <dbReference type="NCBI Taxonomy" id="206096"/>
    <lineage>
        <taxon>Bacteria</taxon>
        <taxon>Pseudomonadati</taxon>
        <taxon>Bacteroidota</taxon>
        <taxon>Bacteroidia</taxon>
        <taxon>Bacteroidales</taxon>
        <taxon>Dysgonomonadaceae</taxon>
        <taxon>Dysgonomonas</taxon>
        <taxon>environmental samples</taxon>
    </lineage>
</organism>
<dbReference type="CDD" id="cd07984">
    <property type="entry name" value="LPLAT_LABLAT-like"/>
    <property type="match status" value="1"/>
</dbReference>
<keyword evidence="2" id="KW-1003">Cell membrane</keyword>
<sequence length="295" mass="34367">MTEWKGKTRGGVFGYLFFIFLIKKIGITAAYAFLSTIVLYFIPFAPKATGSIWYYSRKVLNKSRLSSIAMLFCSYYRFGQTLIDKVAIGNGMKEKYDFRFENYESFLDILNADTGAIIIGAHVGNWEMGTPFFDEYGKKINILLYDAEYKRIKELLQKNSVPAGFKVIPVNNTDLNHVFAIKEALDNKEYICFQGDRYINEERRLKGIFMGKETSFPSGPFLLAAKMKVPVVFYFAMREPKKSYRFHFIVAAPVSKNEKAKPEQQLLDQYVPALENILKKYPEQWFNYYNFWNEK</sequence>
<evidence type="ECO:0000256" key="7">
    <source>
        <dbReference type="SAM" id="Phobius"/>
    </source>
</evidence>
<keyword evidence="3" id="KW-0997">Cell inner membrane</keyword>
<evidence type="ECO:0000256" key="6">
    <source>
        <dbReference type="ARBA" id="ARBA00023315"/>
    </source>
</evidence>
<evidence type="ECO:0000256" key="5">
    <source>
        <dbReference type="ARBA" id="ARBA00023136"/>
    </source>
</evidence>
<dbReference type="PANTHER" id="PTHR30606:SF10">
    <property type="entry name" value="PHOSPHATIDYLINOSITOL MANNOSIDE ACYLTRANSFERASE"/>
    <property type="match status" value="1"/>
</dbReference>
<dbReference type="GO" id="GO:0009247">
    <property type="term" value="P:glycolipid biosynthetic process"/>
    <property type="evidence" value="ECO:0007669"/>
    <property type="project" value="UniProtKB-ARBA"/>
</dbReference>
<dbReference type="GO" id="GO:0016746">
    <property type="term" value="F:acyltransferase activity"/>
    <property type="evidence" value="ECO:0007669"/>
    <property type="project" value="UniProtKB-KW"/>
</dbReference>
<dbReference type="PANTHER" id="PTHR30606">
    <property type="entry name" value="LIPID A BIOSYNTHESIS LAUROYL ACYLTRANSFERASE"/>
    <property type="match status" value="1"/>
</dbReference>
<evidence type="ECO:0008006" key="9">
    <source>
        <dbReference type="Google" id="ProtNLM"/>
    </source>
</evidence>